<dbReference type="OrthoDB" id="616241at2"/>
<dbReference type="PANTHER" id="PTHR42852:SF13">
    <property type="entry name" value="PROTEIN DIPZ"/>
    <property type="match status" value="1"/>
</dbReference>
<dbReference type="AlphaFoldDB" id="A0A3S9MYJ4"/>
<evidence type="ECO:0000259" key="1">
    <source>
        <dbReference type="PROSITE" id="PS51352"/>
    </source>
</evidence>
<dbReference type="RefSeq" id="WP_126447457.1">
    <property type="nucleotide sequence ID" value="NZ_CP034549.1"/>
</dbReference>
<name>A0A3S9MYJ4_9FLAO</name>
<dbReference type="EMBL" id="CP034549">
    <property type="protein sequence ID" value="AZQ44227.1"/>
    <property type="molecule type" value="Genomic_DNA"/>
</dbReference>
<dbReference type="PANTHER" id="PTHR42852">
    <property type="entry name" value="THIOL:DISULFIDE INTERCHANGE PROTEIN DSBE"/>
    <property type="match status" value="1"/>
</dbReference>
<dbReference type="PROSITE" id="PS51352">
    <property type="entry name" value="THIOREDOXIN_2"/>
    <property type="match status" value="1"/>
</dbReference>
<gene>
    <name evidence="2" type="ORF">EJ995_08255</name>
</gene>
<protein>
    <submittedName>
        <fullName evidence="2">TlpA family protein disulfide reductase</fullName>
    </submittedName>
</protein>
<evidence type="ECO:0000313" key="2">
    <source>
        <dbReference type="EMBL" id="AZQ44227.1"/>
    </source>
</evidence>
<organism evidence="2 3">
    <name type="scientific">Nonlabens ponticola</name>
    <dbReference type="NCBI Taxonomy" id="2496866"/>
    <lineage>
        <taxon>Bacteria</taxon>
        <taxon>Pseudomonadati</taxon>
        <taxon>Bacteroidota</taxon>
        <taxon>Flavobacteriia</taxon>
        <taxon>Flavobacteriales</taxon>
        <taxon>Flavobacteriaceae</taxon>
        <taxon>Nonlabens</taxon>
    </lineage>
</organism>
<accession>A0A3S9MYJ4</accession>
<dbReference type="InterPro" id="IPR013740">
    <property type="entry name" value="Redoxin"/>
</dbReference>
<dbReference type="SUPFAM" id="SSF52833">
    <property type="entry name" value="Thioredoxin-like"/>
    <property type="match status" value="1"/>
</dbReference>
<dbReference type="GO" id="GO:0016491">
    <property type="term" value="F:oxidoreductase activity"/>
    <property type="evidence" value="ECO:0007669"/>
    <property type="project" value="InterPro"/>
</dbReference>
<dbReference type="Pfam" id="PF08534">
    <property type="entry name" value="Redoxin"/>
    <property type="match status" value="1"/>
</dbReference>
<dbReference type="CDD" id="cd02966">
    <property type="entry name" value="TlpA_like_family"/>
    <property type="match status" value="1"/>
</dbReference>
<reference evidence="2 3" key="1">
    <citation type="submission" date="2018-12" db="EMBL/GenBank/DDBJ databases">
        <title>Complete genome of Nonlabens sp. MJ115.</title>
        <authorList>
            <person name="Choi H.S."/>
            <person name="Jung J."/>
        </authorList>
    </citation>
    <scope>NUCLEOTIDE SEQUENCE [LARGE SCALE GENOMIC DNA]</scope>
    <source>
        <strain evidence="2 3">MJ115</strain>
    </source>
</reference>
<dbReference type="InterPro" id="IPR013766">
    <property type="entry name" value="Thioredoxin_domain"/>
</dbReference>
<dbReference type="Proteomes" id="UP000279600">
    <property type="component" value="Chromosome"/>
</dbReference>
<keyword evidence="3" id="KW-1185">Reference proteome</keyword>
<dbReference type="PROSITE" id="PS51257">
    <property type="entry name" value="PROKAR_LIPOPROTEIN"/>
    <property type="match status" value="1"/>
</dbReference>
<dbReference type="InterPro" id="IPR036249">
    <property type="entry name" value="Thioredoxin-like_sf"/>
</dbReference>
<evidence type="ECO:0000313" key="3">
    <source>
        <dbReference type="Proteomes" id="UP000279600"/>
    </source>
</evidence>
<sequence length="408" mass="45946">MKRLWSLLTLVLLILASCKDKSPVSLKAGDWRLTLDLGNGNMLPQQTSVSELEVWNLINDTEIIEVTEIEIKGDSIYLRPPVFEGYFAGVFKSENLIQGSFIKPSLNRVVPFSLEYGNGNRFEKSSSSDKVAKVNEVWEVVFSPEAAQDRYIAKGVFNQTGSKVTGTFETTTGDYRYLEGTATADSLFLSTFDGAHAFLFKAAINDDEMSGIFYSGNHWQEPFIGKVNADYQLPSATDLTYLKEGFDRFEFEFPNKDGQMVSLNDPMFNDKVVIVQLMGSWCPNCLDETRFYVDYINNKQHDDVQFVALAFEYASTQEKAFESIEKLKQSVGIPYPVLLAQHGNVDKNIAAQKLPMLNHVLSYPTSIFIDKSGEVRRIHTGYNGPATGVSHERFREDFYSFVDSLRAG</sequence>
<dbReference type="Gene3D" id="3.40.30.10">
    <property type="entry name" value="Glutaredoxin"/>
    <property type="match status" value="1"/>
</dbReference>
<dbReference type="KEGG" id="noj:EJ995_08255"/>
<feature type="domain" description="Thioredoxin" evidence="1">
    <location>
        <begin position="242"/>
        <end position="407"/>
    </location>
</feature>
<dbReference type="InterPro" id="IPR050553">
    <property type="entry name" value="Thioredoxin_ResA/DsbE_sf"/>
</dbReference>
<proteinExistence type="predicted"/>